<accession>A0AB39C533</accession>
<evidence type="ECO:0000313" key="1">
    <source>
        <dbReference type="EMBL" id="XDJ01640.1"/>
    </source>
</evidence>
<proteinExistence type="predicted"/>
<reference evidence="1" key="1">
    <citation type="submission" date="2024-06" db="EMBL/GenBank/DDBJ databases">
        <authorList>
            <person name="Mutai I.J."/>
            <person name="Gurusinghe A."/>
            <person name="Wang B."/>
            <person name="Clark M."/>
            <person name="Bhandare S.G."/>
        </authorList>
    </citation>
    <scope>NUCLEOTIDE SEQUENCE</scope>
</reference>
<dbReference type="EMBL" id="PP935706">
    <property type="protein sequence ID" value="XDJ01640.1"/>
    <property type="molecule type" value="Genomic_DNA"/>
</dbReference>
<organism evidence="1">
    <name type="scientific">Salmonella phage vB_SE130_2P</name>
    <dbReference type="NCBI Taxonomy" id="3236707"/>
    <lineage>
        <taxon>Viruses</taxon>
    </lineage>
</organism>
<name>A0AB39C533_9VIRU</name>
<evidence type="ECO:0008006" key="2">
    <source>
        <dbReference type="Google" id="ProtNLM"/>
    </source>
</evidence>
<protein>
    <recommendedName>
        <fullName evidence="2">Secreted protein</fullName>
    </recommendedName>
</protein>
<sequence>MLLSASASTAIWVLAASNCSWEIAPCCWNSCNLANFCCSCASIAASSSEFCRAIVFKKSSAAFFCLWAWVSSLFICADSLFAAAAFTRSVFAFSVASMRAMSC</sequence>